<dbReference type="Pfam" id="PF00581">
    <property type="entry name" value="Rhodanese"/>
    <property type="match status" value="1"/>
</dbReference>
<name>A0A9P0DM06_PHACE</name>
<dbReference type="Gene3D" id="3.40.250.10">
    <property type="entry name" value="Rhodanese-like domain"/>
    <property type="match status" value="1"/>
</dbReference>
<dbReference type="Proteomes" id="UP001153737">
    <property type="component" value="Chromosome 16"/>
</dbReference>
<dbReference type="InterPro" id="IPR001763">
    <property type="entry name" value="Rhodanese-like_dom"/>
</dbReference>
<evidence type="ECO:0000313" key="2">
    <source>
        <dbReference type="EMBL" id="CAH1154777.1"/>
    </source>
</evidence>
<dbReference type="EMBL" id="OU896722">
    <property type="protein sequence ID" value="CAH1154777.1"/>
    <property type="molecule type" value="Genomic_DNA"/>
</dbReference>
<proteinExistence type="predicted"/>
<dbReference type="OrthoDB" id="566238at2759"/>
<protein>
    <recommendedName>
        <fullName evidence="1">Rhodanese domain-containing protein</fullName>
    </recommendedName>
</protein>
<dbReference type="SMART" id="SM00450">
    <property type="entry name" value="RHOD"/>
    <property type="match status" value="1"/>
</dbReference>
<keyword evidence="3" id="KW-1185">Reference proteome</keyword>
<gene>
    <name evidence="2" type="ORF">PHAECO_LOCUS5178</name>
</gene>
<accession>A0A9P0DM06</accession>
<dbReference type="SUPFAM" id="SSF52821">
    <property type="entry name" value="Rhodanese/Cell cycle control phosphatase"/>
    <property type="match status" value="1"/>
</dbReference>
<dbReference type="PANTHER" id="PTHR44086:SF10">
    <property type="entry name" value="THIOSULFATE SULFURTRANSFERASE_RHODANESE-LIKE DOMAIN-CONTAINING PROTEIN 3"/>
    <property type="match status" value="1"/>
</dbReference>
<evidence type="ECO:0000259" key="1">
    <source>
        <dbReference type="PROSITE" id="PS50206"/>
    </source>
</evidence>
<organism evidence="2 3">
    <name type="scientific">Phaedon cochleariae</name>
    <name type="common">Mustard beetle</name>
    <dbReference type="NCBI Taxonomy" id="80249"/>
    <lineage>
        <taxon>Eukaryota</taxon>
        <taxon>Metazoa</taxon>
        <taxon>Ecdysozoa</taxon>
        <taxon>Arthropoda</taxon>
        <taxon>Hexapoda</taxon>
        <taxon>Insecta</taxon>
        <taxon>Pterygota</taxon>
        <taxon>Neoptera</taxon>
        <taxon>Endopterygota</taxon>
        <taxon>Coleoptera</taxon>
        <taxon>Polyphaga</taxon>
        <taxon>Cucujiformia</taxon>
        <taxon>Chrysomeloidea</taxon>
        <taxon>Chrysomelidae</taxon>
        <taxon>Chrysomelinae</taxon>
        <taxon>Chrysomelini</taxon>
        <taxon>Phaedon</taxon>
    </lineage>
</organism>
<reference evidence="2" key="1">
    <citation type="submission" date="2022-01" db="EMBL/GenBank/DDBJ databases">
        <authorList>
            <person name="King R."/>
        </authorList>
    </citation>
    <scope>NUCLEOTIDE SEQUENCE</scope>
</reference>
<dbReference type="PROSITE" id="PS50206">
    <property type="entry name" value="RHODANESE_3"/>
    <property type="match status" value="1"/>
</dbReference>
<reference evidence="2" key="2">
    <citation type="submission" date="2022-10" db="EMBL/GenBank/DDBJ databases">
        <authorList>
            <consortium name="ENA_rothamsted_submissions"/>
            <consortium name="culmorum"/>
            <person name="King R."/>
        </authorList>
    </citation>
    <scope>NUCLEOTIDE SEQUENCE</scope>
</reference>
<dbReference type="InterPro" id="IPR036873">
    <property type="entry name" value="Rhodanese-like_dom_sf"/>
</dbReference>
<sequence>MLRKLLSTPYALLHASRVTISSKITNLCTVEKNTMSAPANVATYDEVKKVGLENKEVLIIDVREPKELQETGVIPGSINIPLGDIQSVLRDLSPEQFTQKYGRNKPSINSEIIFSCKSGKRAASALAISEQLGFKCVKNFSGGWLEWEEKSKC</sequence>
<evidence type="ECO:0000313" key="3">
    <source>
        <dbReference type="Proteomes" id="UP001153737"/>
    </source>
</evidence>
<feature type="domain" description="Rhodanese" evidence="1">
    <location>
        <begin position="53"/>
        <end position="152"/>
    </location>
</feature>
<dbReference type="PANTHER" id="PTHR44086">
    <property type="entry name" value="THIOSULFATE SULFURTRANSFERASE RDL2, MITOCHONDRIAL-RELATED"/>
    <property type="match status" value="1"/>
</dbReference>
<dbReference type="AlphaFoldDB" id="A0A9P0DM06"/>